<keyword evidence="2" id="KW-0472">Membrane</keyword>
<feature type="transmembrane region" description="Helical" evidence="2">
    <location>
        <begin position="712"/>
        <end position="732"/>
    </location>
</feature>
<accession>A0ABP4KL57</accession>
<feature type="transmembrane region" description="Helical" evidence="2">
    <location>
        <begin position="739"/>
        <end position="756"/>
    </location>
</feature>
<dbReference type="Proteomes" id="UP001501285">
    <property type="component" value="Unassembled WGS sequence"/>
</dbReference>
<feature type="transmembrane region" description="Helical" evidence="2">
    <location>
        <begin position="681"/>
        <end position="700"/>
    </location>
</feature>
<dbReference type="EMBL" id="BAAANB010000200">
    <property type="protein sequence ID" value="GAA1505554.1"/>
    <property type="molecule type" value="Genomic_DNA"/>
</dbReference>
<evidence type="ECO:0000256" key="1">
    <source>
        <dbReference type="SAM" id="MobiDB-lite"/>
    </source>
</evidence>
<name>A0ABP4KL57_9MICO</name>
<evidence type="ECO:0000313" key="3">
    <source>
        <dbReference type="EMBL" id="GAA1505554.1"/>
    </source>
</evidence>
<reference evidence="4" key="1">
    <citation type="journal article" date="2019" name="Int. J. Syst. Evol. Microbiol.">
        <title>The Global Catalogue of Microorganisms (GCM) 10K type strain sequencing project: providing services to taxonomists for standard genome sequencing and annotation.</title>
        <authorList>
            <consortium name="The Broad Institute Genomics Platform"/>
            <consortium name="The Broad Institute Genome Sequencing Center for Infectious Disease"/>
            <person name="Wu L."/>
            <person name="Ma J."/>
        </authorList>
    </citation>
    <scope>NUCLEOTIDE SEQUENCE [LARGE SCALE GENOMIC DNA]</scope>
    <source>
        <strain evidence="4">JCM 14283</strain>
    </source>
</reference>
<feature type="region of interest" description="Disordered" evidence="1">
    <location>
        <begin position="628"/>
        <end position="657"/>
    </location>
</feature>
<keyword evidence="2" id="KW-1133">Transmembrane helix</keyword>
<organism evidence="3 4">
    <name type="scientific">Terrabacter terrae</name>
    <dbReference type="NCBI Taxonomy" id="318434"/>
    <lineage>
        <taxon>Bacteria</taxon>
        <taxon>Bacillati</taxon>
        <taxon>Actinomycetota</taxon>
        <taxon>Actinomycetes</taxon>
        <taxon>Micrococcales</taxon>
        <taxon>Intrasporangiaceae</taxon>
        <taxon>Terrabacter</taxon>
    </lineage>
</organism>
<feature type="compositionally biased region" description="Basic and acidic residues" evidence="1">
    <location>
        <begin position="628"/>
        <end position="647"/>
    </location>
</feature>
<keyword evidence="2" id="KW-0812">Transmembrane</keyword>
<evidence type="ECO:0000313" key="4">
    <source>
        <dbReference type="Proteomes" id="UP001501285"/>
    </source>
</evidence>
<sequence length="757" mass="84612">MTEQTARSRVEPAFRQLCHMLSLSKTRKVQSAVDSLVLTTLSIDPMVGRGGDPNELALAVATYFGVTLDVGDVRLAIENHLKAGRLQIDRTITPPRIILSADVKASLSERIEASQALEEKVRREWLALSDVSETGLSEDKLWAALQNYLGLVFNQHGAEAVQLLDSRSDSTEDRGTLPKLLDDAIARAALSPSREKARTAIRAFFTAPSPSRIRYMSELLDGTFTFFALSVSDSTAEYLKGQVPSLKLFLDTNVVLAVLGLQDNPLQQADVELLDFIKSEHYPFKLYYHERTLREILEILDVARANLTKRHFTPALSQAYLQYMESRGVGFGLERQFHSMNANREIDAEAFLARYDHVEDMLRDRGIQRYNQSGADLNTERKGELIAEFDHYLKNRRRVSKAPRRYEALDHDVTVWMFLQRQRSKSTNALRSGALLLSNDYSLHSFDRSFLQSSAEGKRVATVVLPHHLLQVLRPFSRVTVDFDRKFMEIFAAPEFRTTQTDYGKTASKVLSYLASFEGVARETAVHILNDDLLMGRLTDVESTDESFGELIENAVLTENGALVKSVSEKSERLAEARQAAEEAAEAARAARAAREFSDKRARDIQEAAKVAAERAVQELEAAKQKEVEEAEARRAADQRAEREARAHAQLGQDLQEERRKREAAEASVLRLRRLWGRFRVVLAWVFSVLAALLIIWGPGRFGWSWLLKHEGHLGMQALAVAVIGGLGYLAGGGSKHRGAVATAIVVGGLLTLLSLL</sequence>
<protein>
    <submittedName>
        <fullName evidence="3">Uncharacterized protein</fullName>
    </submittedName>
</protein>
<evidence type="ECO:0000256" key="2">
    <source>
        <dbReference type="SAM" id="Phobius"/>
    </source>
</evidence>
<gene>
    <name evidence="3" type="ORF">GCM10009740_40270</name>
</gene>
<keyword evidence="4" id="KW-1185">Reference proteome</keyword>
<proteinExistence type="predicted"/>
<comment type="caution">
    <text evidence="3">The sequence shown here is derived from an EMBL/GenBank/DDBJ whole genome shotgun (WGS) entry which is preliminary data.</text>
</comment>